<keyword evidence="3" id="KW-0235">DNA replication</keyword>
<proteinExistence type="inferred from homology"/>
<keyword evidence="4" id="KW-0539">Nucleus</keyword>
<dbReference type="GO" id="GO:0006270">
    <property type="term" value="P:DNA replication initiation"/>
    <property type="evidence" value="ECO:0007669"/>
    <property type="project" value="InterPro"/>
</dbReference>
<dbReference type="GO" id="GO:0003682">
    <property type="term" value="F:chromatin binding"/>
    <property type="evidence" value="ECO:0007669"/>
    <property type="project" value="TreeGrafter"/>
</dbReference>
<evidence type="ECO:0000256" key="1">
    <source>
        <dbReference type="ARBA" id="ARBA00004123"/>
    </source>
</evidence>
<dbReference type="GO" id="GO:0031261">
    <property type="term" value="C:DNA replication preinitiation complex"/>
    <property type="evidence" value="ECO:0007669"/>
    <property type="project" value="TreeGrafter"/>
</dbReference>
<reference evidence="7" key="1">
    <citation type="submission" date="2016-11" db="UniProtKB">
        <authorList>
            <consortium name="WormBaseParasite"/>
        </authorList>
    </citation>
    <scope>IDENTIFICATION</scope>
</reference>
<dbReference type="GO" id="GO:1902977">
    <property type="term" value="P:mitotic DNA replication preinitiation complex assembly"/>
    <property type="evidence" value="ECO:0007669"/>
    <property type="project" value="TreeGrafter"/>
</dbReference>
<dbReference type="GO" id="GO:0003688">
    <property type="term" value="F:DNA replication origin binding"/>
    <property type="evidence" value="ECO:0007669"/>
    <property type="project" value="TreeGrafter"/>
</dbReference>
<dbReference type="GO" id="GO:0003697">
    <property type="term" value="F:single-stranded DNA binding"/>
    <property type="evidence" value="ECO:0007669"/>
    <property type="project" value="TreeGrafter"/>
</dbReference>
<dbReference type="PANTHER" id="PTHR10507">
    <property type="entry name" value="CDC45-RELATED PROTEIN"/>
    <property type="match status" value="1"/>
</dbReference>
<evidence type="ECO:0000256" key="3">
    <source>
        <dbReference type="ARBA" id="ARBA00022705"/>
    </source>
</evidence>
<dbReference type="eggNOG" id="KOG2475">
    <property type="taxonomic scope" value="Eukaryota"/>
</dbReference>
<comment type="subcellular location">
    <subcellularLocation>
        <location evidence="1">Nucleus</location>
    </subcellularLocation>
</comment>
<evidence type="ECO:0000256" key="4">
    <source>
        <dbReference type="ARBA" id="ARBA00023242"/>
    </source>
</evidence>
<keyword evidence="5" id="KW-0131">Cell cycle</keyword>
<dbReference type="WBParaSite" id="BXY_0706400.1">
    <property type="protein sequence ID" value="BXY_0706400.1"/>
    <property type="gene ID" value="BXY_0706400"/>
</dbReference>
<organism evidence="6 7">
    <name type="scientific">Bursaphelenchus xylophilus</name>
    <name type="common">Pinewood nematode worm</name>
    <name type="synonym">Aphelenchoides xylophilus</name>
    <dbReference type="NCBI Taxonomy" id="6326"/>
    <lineage>
        <taxon>Eukaryota</taxon>
        <taxon>Metazoa</taxon>
        <taxon>Ecdysozoa</taxon>
        <taxon>Nematoda</taxon>
        <taxon>Chromadorea</taxon>
        <taxon>Rhabditida</taxon>
        <taxon>Tylenchina</taxon>
        <taxon>Tylenchomorpha</taxon>
        <taxon>Aphelenchoidea</taxon>
        <taxon>Aphelenchoididae</taxon>
        <taxon>Bursaphelenchus</taxon>
    </lineage>
</organism>
<dbReference type="Proteomes" id="UP000095284">
    <property type="component" value="Unplaced"/>
</dbReference>
<evidence type="ECO:0000313" key="6">
    <source>
        <dbReference type="Proteomes" id="UP000095284"/>
    </source>
</evidence>
<comment type="similarity">
    <text evidence="2">Belongs to the CDC45 family.</text>
</comment>
<dbReference type="GO" id="GO:0000727">
    <property type="term" value="P:double-strand break repair via break-induced replication"/>
    <property type="evidence" value="ECO:0007669"/>
    <property type="project" value="TreeGrafter"/>
</dbReference>
<dbReference type="InterPro" id="IPR003874">
    <property type="entry name" value="CDC45"/>
</dbReference>
<dbReference type="Pfam" id="PF02724">
    <property type="entry name" value="CDC45"/>
    <property type="match status" value="1"/>
</dbReference>
<protein>
    <submittedName>
        <fullName evidence="7">Cell division control protein 45-like protein</fullName>
    </submittedName>
</protein>
<accession>A0A1I7S235</accession>
<evidence type="ECO:0000256" key="5">
    <source>
        <dbReference type="ARBA" id="ARBA00023306"/>
    </source>
</evidence>
<dbReference type="PANTHER" id="PTHR10507:SF0">
    <property type="entry name" value="CELL DIVISION CONTROL PROTEIN 45 HOMOLOG"/>
    <property type="match status" value="1"/>
</dbReference>
<sequence length="568" mass="66292">MLIHEDLKENFYKRILDSQQNVILVANHDLDALCTSVILTDLLERDEVIYSLVIIKNWSELEETLNVFRRSSPLFVLINCGGFRSLLDYNIEGLEIFVFDSQRPIDLANVFANQVVKVICRTAEIESWNLPSVESVVDMNEDDSEDEEDVENREVSRVALRSIRKRNKELWEQTRERLIWEYTVKSYVEYPSAVLMLQLAHSLGKSSAELSWCACIALTHYHVENFISTQTYTGICVEAMRTFTRLYAPRTHVKNDSTLRISFNKELSLPLYSHWTLHQSVIHDINFISSCRLWTQQGAHKLRETYAKLGIPLSEVNANYTSIATDRRQEIFNIMEKELTAIGAPFATFFSHFAFSRDYSSADYARLTALRMDIGPKQDDFRSRFFDTMDFVKRTIWRHGGNSNETEQALVQYQKTLESITQLAYDCMRQSLFLNTNTFYALYVPEVPESEYLLISSHCLNLFMMLALRIFASIRRSYRIKKPLLVSILPKKSITDQQADRYCLVSGLMPLQSYMTETERRSLIPRLFSQLHDDQQLQTKFDAINPHVIYVKESNRVHFFEKVEHRLL</sequence>
<name>A0A1I7S235_BURXY</name>
<evidence type="ECO:0000313" key="7">
    <source>
        <dbReference type="WBParaSite" id="BXY_0706400.1"/>
    </source>
</evidence>
<dbReference type="AlphaFoldDB" id="A0A1I7S235"/>
<evidence type="ECO:0000256" key="2">
    <source>
        <dbReference type="ARBA" id="ARBA00010727"/>
    </source>
</evidence>